<feature type="region of interest" description="Disordered" evidence="3">
    <location>
        <begin position="151"/>
        <end position="185"/>
    </location>
</feature>
<dbReference type="Proteomes" id="UP001362899">
    <property type="component" value="Unassembled WGS sequence"/>
</dbReference>
<dbReference type="FunFam" id="3.30.1120.90:FF:000003">
    <property type="entry name" value="Nucleosome assembly protein"/>
    <property type="match status" value="1"/>
</dbReference>
<feature type="compositionally biased region" description="Basic and acidic residues" evidence="3">
    <location>
        <begin position="1"/>
        <end position="11"/>
    </location>
</feature>
<feature type="compositionally biased region" description="Basic and acidic residues" evidence="3">
    <location>
        <begin position="400"/>
        <end position="413"/>
    </location>
</feature>
<name>A0AAV5RNZ0_STABA</name>
<dbReference type="EMBL" id="BTGC01000008">
    <property type="protein sequence ID" value="GMM53148.1"/>
    <property type="molecule type" value="Genomic_DNA"/>
</dbReference>
<comment type="similarity">
    <text evidence="1 2">Belongs to the nucleosome assembly protein (NAP) family.</text>
</comment>
<evidence type="ECO:0000256" key="1">
    <source>
        <dbReference type="ARBA" id="ARBA00009947"/>
    </source>
</evidence>
<feature type="region of interest" description="Disordered" evidence="3">
    <location>
        <begin position="376"/>
        <end position="413"/>
    </location>
</feature>
<proteinExistence type="inferred from homology"/>
<dbReference type="Gene3D" id="3.30.1120.90">
    <property type="entry name" value="Nucleosome assembly protein"/>
    <property type="match status" value="1"/>
</dbReference>
<dbReference type="Gene3D" id="1.20.5.1500">
    <property type="match status" value="1"/>
</dbReference>
<dbReference type="AlphaFoldDB" id="A0AAV5RNZ0"/>
<feature type="compositionally biased region" description="Acidic residues" evidence="3">
    <location>
        <begin position="151"/>
        <end position="161"/>
    </location>
</feature>
<sequence>MAEPIHTKNKEAPTPQNTPASASILMAQTPLTRARQGMESINEGNATSFLDVIQSRLGDLNGESSGYIESLPKAIKDRVAGVKGLRAKQAAIEADFHREVLELEKKYLDRQKDLYTERRRIIAGEAEPTPEDIESGEAAFEEEKDMFDGYASEDEEDDEEDVAHGSQTDRENSDEKVTGDDEDEEDVKGIPNFWLTAFRNVPHLTDLISDRDSDVITYLIDVRLKYLEKPGFALDFEFSENPYFSNKVLTKSYLYHEEIGLSGEFMYDHAEGADIKWSSPEHNVTVRVEQRKQRNKHTKATRTIEKTLKIDSFFNFFSPPALPDIDEVEDEYAQNLQSELDLDFELGEFFKEKLIPRAVDWFTGRAIDYEGIIDANPEDEDFIEESGDEDDEESGATNLEDMKKDIPESCKQQ</sequence>
<feature type="region of interest" description="Disordered" evidence="3">
    <location>
        <begin position="1"/>
        <end position="22"/>
    </location>
</feature>
<accession>A0AAV5RNZ0</accession>
<protein>
    <submittedName>
        <fullName evidence="4">Histone chaperone</fullName>
    </submittedName>
</protein>
<evidence type="ECO:0000256" key="2">
    <source>
        <dbReference type="RuleBase" id="RU003876"/>
    </source>
</evidence>
<keyword evidence="5" id="KW-1185">Reference proteome</keyword>
<evidence type="ECO:0000313" key="5">
    <source>
        <dbReference type="Proteomes" id="UP001362899"/>
    </source>
</evidence>
<organism evidence="4 5">
    <name type="scientific">Starmerella bacillaris</name>
    <name type="common">Yeast</name>
    <name type="synonym">Candida zemplinina</name>
    <dbReference type="NCBI Taxonomy" id="1247836"/>
    <lineage>
        <taxon>Eukaryota</taxon>
        <taxon>Fungi</taxon>
        <taxon>Dikarya</taxon>
        <taxon>Ascomycota</taxon>
        <taxon>Saccharomycotina</taxon>
        <taxon>Dipodascomycetes</taxon>
        <taxon>Dipodascales</taxon>
        <taxon>Trichomonascaceae</taxon>
        <taxon>Starmerella</taxon>
    </lineage>
</organism>
<dbReference type="Pfam" id="PF00956">
    <property type="entry name" value="NAP"/>
    <property type="match status" value="1"/>
</dbReference>
<dbReference type="GO" id="GO:0005634">
    <property type="term" value="C:nucleus"/>
    <property type="evidence" value="ECO:0007669"/>
    <property type="project" value="InterPro"/>
</dbReference>
<evidence type="ECO:0000313" key="4">
    <source>
        <dbReference type="EMBL" id="GMM53148.1"/>
    </source>
</evidence>
<dbReference type="SUPFAM" id="SSF143113">
    <property type="entry name" value="NAP-like"/>
    <property type="match status" value="1"/>
</dbReference>
<comment type="caution">
    <text evidence="4">The sequence shown here is derived from an EMBL/GenBank/DDBJ whole genome shotgun (WGS) entry which is preliminary data.</text>
</comment>
<feature type="compositionally biased region" description="Basic and acidic residues" evidence="3">
    <location>
        <begin position="167"/>
        <end position="179"/>
    </location>
</feature>
<evidence type="ECO:0000256" key="3">
    <source>
        <dbReference type="SAM" id="MobiDB-lite"/>
    </source>
</evidence>
<dbReference type="GO" id="GO:0006334">
    <property type="term" value="P:nucleosome assembly"/>
    <property type="evidence" value="ECO:0007669"/>
    <property type="project" value="InterPro"/>
</dbReference>
<feature type="compositionally biased region" description="Acidic residues" evidence="3">
    <location>
        <begin position="376"/>
        <end position="394"/>
    </location>
</feature>
<dbReference type="InterPro" id="IPR037231">
    <property type="entry name" value="NAP-like_sf"/>
</dbReference>
<gene>
    <name evidence="4" type="ORF">DASB73_041110</name>
</gene>
<dbReference type="InterPro" id="IPR002164">
    <property type="entry name" value="NAP_family"/>
</dbReference>
<dbReference type="PANTHER" id="PTHR11875">
    <property type="entry name" value="TESTIS-SPECIFIC Y-ENCODED PROTEIN"/>
    <property type="match status" value="1"/>
</dbReference>
<reference evidence="4 5" key="1">
    <citation type="journal article" date="2023" name="Elife">
        <title>Identification of key yeast species and microbe-microbe interactions impacting larval growth of Drosophila in the wild.</title>
        <authorList>
            <person name="Mure A."/>
            <person name="Sugiura Y."/>
            <person name="Maeda R."/>
            <person name="Honda K."/>
            <person name="Sakurai N."/>
            <person name="Takahashi Y."/>
            <person name="Watada M."/>
            <person name="Katoh T."/>
            <person name="Gotoh A."/>
            <person name="Gotoh Y."/>
            <person name="Taniguchi I."/>
            <person name="Nakamura K."/>
            <person name="Hayashi T."/>
            <person name="Katayama T."/>
            <person name="Uemura T."/>
            <person name="Hattori Y."/>
        </authorList>
    </citation>
    <scope>NUCLEOTIDE SEQUENCE [LARGE SCALE GENOMIC DNA]</scope>
    <source>
        <strain evidence="4 5">SB-73</strain>
    </source>
</reference>